<protein>
    <submittedName>
        <fullName evidence="2">Uncharacterized protein</fullName>
    </submittedName>
</protein>
<sequence length="102" mass="11063">MKLFSTITASALALAISVQANDCTSGLSYCAGVLDDVDATRYNAEMWKQINAKYGKDWNYYIYSPGDFVWHCGAGGAITMGTRCGWGCVNEGAGNSDHCRFE</sequence>
<evidence type="ECO:0000313" key="2">
    <source>
        <dbReference type="EMBL" id="RDH22067.1"/>
    </source>
</evidence>
<feature type="signal peptide" evidence="1">
    <location>
        <begin position="1"/>
        <end position="20"/>
    </location>
</feature>
<accession>A0A370C2C8</accession>
<gene>
    <name evidence="2" type="ORF">M747DRAFT_294286</name>
</gene>
<keyword evidence="1" id="KW-0732">Signal</keyword>
<evidence type="ECO:0000313" key="3">
    <source>
        <dbReference type="Proteomes" id="UP000253845"/>
    </source>
</evidence>
<dbReference type="AlphaFoldDB" id="A0A370C2C8"/>
<dbReference type="Proteomes" id="UP000253845">
    <property type="component" value="Unassembled WGS sequence"/>
</dbReference>
<feature type="chain" id="PRO_5016909802" evidence="1">
    <location>
        <begin position="21"/>
        <end position="102"/>
    </location>
</feature>
<proteinExistence type="predicted"/>
<dbReference type="EMBL" id="KZ851908">
    <property type="protein sequence ID" value="RDH22067.1"/>
    <property type="molecule type" value="Genomic_DNA"/>
</dbReference>
<organism evidence="2 3">
    <name type="scientific">Aspergillus niger ATCC 13496</name>
    <dbReference type="NCBI Taxonomy" id="1353008"/>
    <lineage>
        <taxon>Eukaryota</taxon>
        <taxon>Fungi</taxon>
        <taxon>Dikarya</taxon>
        <taxon>Ascomycota</taxon>
        <taxon>Pezizomycotina</taxon>
        <taxon>Eurotiomycetes</taxon>
        <taxon>Eurotiomycetidae</taxon>
        <taxon>Eurotiales</taxon>
        <taxon>Aspergillaceae</taxon>
        <taxon>Aspergillus</taxon>
        <taxon>Aspergillus subgen. Circumdati</taxon>
    </lineage>
</organism>
<evidence type="ECO:0000256" key="1">
    <source>
        <dbReference type="SAM" id="SignalP"/>
    </source>
</evidence>
<dbReference type="VEuPathDB" id="FungiDB:M747DRAFT_294286"/>
<reference evidence="2 3" key="1">
    <citation type="submission" date="2018-07" db="EMBL/GenBank/DDBJ databases">
        <title>Section-level genome sequencing of Aspergillus section Nigri to investigate inter- and intra-species variation.</title>
        <authorList>
            <consortium name="DOE Joint Genome Institute"/>
            <person name="Vesth T.C."/>
            <person name="Nybo J.L."/>
            <person name="Theobald S."/>
            <person name="Frisvad J.C."/>
            <person name="Larsen T.O."/>
            <person name="Nielsen K.F."/>
            <person name="Hoof J.B."/>
            <person name="Brandl J."/>
            <person name="Salamov A."/>
            <person name="Riley R."/>
            <person name="Gladden J.M."/>
            <person name="Phatale P."/>
            <person name="Nielsen M.T."/>
            <person name="Lyhne E.K."/>
            <person name="Kogle M.E."/>
            <person name="Strasser K."/>
            <person name="McDonnell E."/>
            <person name="Barry K."/>
            <person name="Clum A."/>
            <person name="Chen C."/>
            <person name="Nolan M."/>
            <person name="Sandor L."/>
            <person name="Kuo A."/>
            <person name="Lipzen A."/>
            <person name="Hainaut M."/>
            <person name="Drula E."/>
            <person name="Tsang A."/>
            <person name="Magnuson J.K."/>
            <person name="Henrissat B."/>
            <person name="Wiebenga A."/>
            <person name="Simmons B.A."/>
            <person name="Makela M.R."/>
            <person name="De vries R.P."/>
            <person name="Grigoriev I.V."/>
            <person name="Mortensen U.H."/>
            <person name="Baker S.E."/>
            <person name="Andersen M.R."/>
        </authorList>
    </citation>
    <scope>NUCLEOTIDE SEQUENCE [LARGE SCALE GENOMIC DNA]</scope>
    <source>
        <strain evidence="2 3">ATCC 13496</strain>
    </source>
</reference>
<name>A0A370C2C8_ASPNG</name>